<comment type="caution">
    <text evidence="3">The sequence shown here is derived from an EMBL/GenBank/DDBJ whole genome shotgun (WGS) entry which is preliminary data.</text>
</comment>
<feature type="compositionally biased region" description="Low complexity" evidence="1">
    <location>
        <begin position="119"/>
        <end position="134"/>
    </location>
</feature>
<sequence length="398" mass="40224">VVPPVATGEEGEAVLGGALAEAAAHRRPGRTAAGHSGRLGRWPMVAAAFAGAVLVSTPFVHNSGTKNVTGMESTGKATADSYASDMPTYEPNDGPASPLVPEPESDTPPVVTGSGKDFVAAGGDTVVDDGTGTTPHTLKSQSPAKTDGKPAKSAGAPADGGERTGKDQRQPADPQKGVPLSLGVSAGLPGGDSSTDSATAALQPRVGEPLKARTDAVEPVKATTNAVKADTVRSAVARPATVKSTRTSTTKSTTTRSTGTKQTEATDKPEAKPEAKPVKAAAPVTHDWSTKVVNSTYVLDAGDSVASNRMRITLRSNGNLVISDENGVVRWSSGTSGAGNHAVFQADGNFVVYSSDNRTLWSSGTAGNDGAELVIQADGNVAILSAGDATLWAAGTQH</sequence>
<gene>
    <name evidence="3" type="ORF">ABT404_28080</name>
</gene>
<dbReference type="InterPro" id="IPR001480">
    <property type="entry name" value="Bulb-type_lectin_dom"/>
</dbReference>
<protein>
    <recommendedName>
        <fullName evidence="2">Bulb-type lectin domain-containing protein</fullName>
    </recommendedName>
</protein>
<name>A0ABV1X2Q0_9ACTN</name>
<evidence type="ECO:0000256" key="1">
    <source>
        <dbReference type="SAM" id="MobiDB-lite"/>
    </source>
</evidence>
<organism evidence="3 4">
    <name type="scientific">Streptomyces hyaluromycini</name>
    <dbReference type="NCBI Taxonomy" id="1377993"/>
    <lineage>
        <taxon>Bacteria</taxon>
        <taxon>Bacillati</taxon>
        <taxon>Actinomycetota</taxon>
        <taxon>Actinomycetes</taxon>
        <taxon>Kitasatosporales</taxon>
        <taxon>Streptomycetaceae</taxon>
        <taxon>Streptomyces</taxon>
    </lineage>
</organism>
<evidence type="ECO:0000313" key="4">
    <source>
        <dbReference type="Proteomes" id="UP001474181"/>
    </source>
</evidence>
<proteinExistence type="predicted"/>
<reference evidence="3 4" key="1">
    <citation type="submission" date="2024-06" db="EMBL/GenBank/DDBJ databases">
        <title>The Natural Products Discovery Center: Release of the First 8490 Sequenced Strains for Exploring Actinobacteria Biosynthetic Diversity.</title>
        <authorList>
            <person name="Kalkreuter E."/>
            <person name="Kautsar S.A."/>
            <person name="Yang D."/>
            <person name="Bader C.D."/>
            <person name="Teijaro C.N."/>
            <person name="Fluegel L."/>
            <person name="Davis C.M."/>
            <person name="Simpson J.R."/>
            <person name="Lauterbach L."/>
            <person name="Steele A.D."/>
            <person name="Gui C."/>
            <person name="Meng S."/>
            <person name="Li G."/>
            <person name="Viehrig K."/>
            <person name="Ye F."/>
            <person name="Su P."/>
            <person name="Kiefer A.F."/>
            <person name="Nichols A."/>
            <person name="Cepeda A.J."/>
            <person name="Yan W."/>
            <person name="Fan B."/>
            <person name="Jiang Y."/>
            <person name="Adhikari A."/>
            <person name="Zheng C.-J."/>
            <person name="Schuster L."/>
            <person name="Cowan T.M."/>
            <person name="Smanski M.J."/>
            <person name="Chevrette M.G."/>
            <person name="De Carvalho L.P.S."/>
            <person name="Shen B."/>
        </authorList>
    </citation>
    <scope>NUCLEOTIDE SEQUENCE [LARGE SCALE GENOMIC DNA]</scope>
    <source>
        <strain evidence="3 4">NPDC000234</strain>
    </source>
</reference>
<dbReference type="SUPFAM" id="SSF51110">
    <property type="entry name" value="alpha-D-mannose-specific plant lectins"/>
    <property type="match status" value="1"/>
</dbReference>
<dbReference type="EMBL" id="JBEPEK010000235">
    <property type="protein sequence ID" value="MER7183284.1"/>
    <property type="molecule type" value="Genomic_DNA"/>
</dbReference>
<feature type="compositionally biased region" description="Polar residues" evidence="1">
    <location>
        <begin position="62"/>
        <end position="76"/>
    </location>
</feature>
<feature type="compositionally biased region" description="Polar residues" evidence="1">
    <location>
        <begin position="135"/>
        <end position="144"/>
    </location>
</feature>
<feature type="region of interest" description="Disordered" evidence="1">
    <location>
        <begin position="62"/>
        <end position="198"/>
    </location>
</feature>
<dbReference type="Proteomes" id="UP001474181">
    <property type="component" value="Unassembled WGS sequence"/>
</dbReference>
<evidence type="ECO:0000259" key="2">
    <source>
        <dbReference type="PROSITE" id="PS50927"/>
    </source>
</evidence>
<dbReference type="InterPro" id="IPR036426">
    <property type="entry name" value="Bulb-type_lectin_dom_sf"/>
</dbReference>
<dbReference type="RefSeq" id="WP_350784465.1">
    <property type="nucleotide sequence ID" value="NZ_JBEPEK010000235.1"/>
</dbReference>
<feature type="compositionally biased region" description="Basic and acidic residues" evidence="1">
    <location>
        <begin position="264"/>
        <end position="277"/>
    </location>
</feature>
<dbReference type="Gene3D" id="2.90.10.10">
    <property type="entry name" value="Bulb-type lectin domain"/>
    <property type="match status" value="1"/>
</dbReference>
<accession>A0ABV1X2Q0</accession>
<feature type="domain" description="Bulb-type lectin" evidence="2">
    <location>
        <begin position="290"/>
        <end position="396"/>
    </location>
</feature>
<feature type="compositionally biased region" description="Low complexity" evidence="1">
    <location>
        <begin position="241"/>
        <end position="263"/>
    </location>
</feature>
<evidence type="ECO:0000313" key="3">
    <source>
        <dbReference type="EMBL" id="MER7183284.1"/>
    </source>
</evidence>
<dbReference type="PROSITE" id="PS50927">
    <property type="entry name" value="BULB_LECTIN"/>
    <property type="match status" value="1"/>
</dbReference>
<dbReference type="SMART" id="SM00108">
    <property type="entry name" value="B_lectin"/>
    <property type="match status" value="1"/>
</dbReference>
<feature type="region of interest" description="Disordered" evidence="1">
    <location>
        <begin position="237"/>
        <end position="283"/>
    </location>
</feature>
<feature type="non-terminal residue" evidence="3">
    <location>
        <position position="1"/>
    </location>
</feature>
<keyword evidence="4" id="KW-1185">Reference proteome</keyword>
<feature type="compositionally biased region" description="Basic and acidic residues" evidence="1">
    <location>
        <begin position="160"/>
        <end position="170"/>
    </location>
</feature>